<evidence type="ECO:0000313" key="2">
    <source>
        <dbReference type="Proteomes" id="UP001234297"/>
    </source>
</evidence>
<comment type="caution">
    <text evidence="1">The sequence shown here is derived from an EMBL/GenBank/DDBJ whole genome shotgun (WGS) entry which is preliminary data.</text>
</comment>
<gene>
    <name evidence="1" type="ORF">MRB53_000107</name>
</gene>
<sequence length="555" mass="62259">MENCSTSLTGLSVGPEDIIRSIIQINKTAAPLSLSLSRRTNEEEEEEEEEYVSFARSSPVLRLASLSHLIRQIQLPFVFVSTLEDQRRFSLLLKDERLGFLLLFHDTEMGMEKVRKSIVVIGNVDSGKSTTTGHLFHKVGGIDKHVIVRYEEESAEMNKYAWVLGKLKAERERGITIDTSLLEFETDNYYFSVIDMPGHRDFIKNMIIGTCKVDCAVLIIDSTAGAYEHGMSNHGLTHEHVLLAFTPGVDQMICCCNKMDATTPKYSEQRYNEIIQGLSNDLRKVGYKPDRARFVPISGLEGDNLTERSSNFDWYKGPVLLEALDMLKRPRRRCESFRLPLVPELNSFRLPLVPRFNSLRLPLLDVYRTRLAGTIVTGRIEAGFVCCGMHLTFGPTGLVSGPVTSILHNETLVYQATRGDDVSISIGDTIAAMDLRRGYVASDALGDPAKRAVGFHAYVIILDHPGQIENGYTSFLKCHTARAAVRFHKILRKIDRHSGEIIKDEPKFLQNGDVGFVRMIPTVPMAVEAFSDYPSLGRFVIGNMEAVGVIQRLRI</sequence>
<keyword evidence="2" id="KW-1185">Reference proteome</keyword>
<organism evidence="1 2">
    <name type="scientific">Persea americana</name>
    <name type="common">Avocado</name>
    <dbReference type="NCBI Taxonomy" id="3435"/>
    <lineage>
        <taxon>Eukaryota</taxon>
        <taxon>Viridiplantae</taxon>
        <taxon>Streptophyta</taxon>
        <taxon>Embryophyta</taxon>
        <taxon>Tracheophyta</taxon>
        <taxon>Spermatophyta</taxon>
        <taxon>Magnoliopsida</taxon>
        <taxon>Magnoliidae</taxon>
        <taxon>Laurales</taxon>
        <taxon>Lauraceae</taxon>
        <taxon>Persea</taxon>
    </lineage>
</organism>
<evidence type="ECO:0000313" key="1">
    <source>
        <dbReference type="EMBL" id="KAJ8647084.1"/>
    </source>
</evidence>
<accession>A0ACC2MP15</accession>
<proteinExistence type="predicted"/>
<dbReference type="EMBL" id="CM056809">
    <property type="protein sequence ID" value="KAJ8647084.1"/>
    <property type="molecule type" value="Genomic_DNA"/>
</dbReference>
<reference evidence="1 2" key="1">
    <citation type="journal article" date="2022" name="Hortic Res">
        <title>A haplotype resolved chromosomal level avocado genome allows analysis of novel avocado genes.</title>
        <authorList>
            <person name="Nath O."/>
            <person name="Fletcher S.J."/>
            <person name="Hayward A."/>
            <person name="Shaw L.M."/>
            <person name="Masouleh A.K."/>
            <person name="Furtado A."/>
            <person name="Henry R.J."/>
            <person name="Mitter N."/>
        </authorList>
    </citation>
    <scope>NUCLEOTIDE SEQUENCE [LARGE SCALE GENOMIC DNA]</scope>
    <source>
        <strain evidence="2">cv. Hass</strain>
    </source>
</reference>
<protein>
    <submittedName>
        <fullName evidence="1">Uncharacterized protein</fullName>
    </submittedName>
</protein>
<dbReference type="Proteomes" id="UP001234297">
    <property type="component" value="Chromosome 1"/>
</dbReference>
<name>A0ACC2MP15_PERAE</name>